<dbReference type="InterPro" id="IPR038438">
    <property type="entry name" value="PepN_Ig-like_sf"/>
</dbReference>
<reference evidence="6 7" key="1">
    <citation type="submission" date="2023-06" db="EMBL/GenBank/DDBJ databases">
        <title>Genome sequence of Methanimicrococcus sp. At1.</title>
        <authorList>
            <person name="Protasov E."/>
            <person name="Platt K."/>
            <person name="Poehlein A."/>
            <person name="Daniel R."/>
            <person name="Brune A."/>
        </authorList>
    </citation>
    <scope>NUCLEOTIDE SEQUENCE [LARGE SCALE GENOMIC DNA]</scope>
    <source>
        <strain evidence="6 7">At1</strain>
    </source>
</reference>
<protein>
    <recommendedName>
        <fullName evidence="8">Membrane alanyl aminopeptidase</fullName>
    </recommendedName>
</protein>
<dbReference type="SUPFAM" id="SSF55486">
    <property type="entry name" value="Metalloproteases ('zincins'), catalytic domain"/>
    <property type="match status" value="1"/>
</dbReference>
<dbReference type="Pfam" id="PF17900">
    <property type="entry name" value="Peptidase_M1_N"/>
    <property type="match status" value="1"/>
</dbReference>
<dbReference type="InterPro" id="IPR012779">
    <property type="entry name" value="Peptidase_M1_pepN"/>
</dbReference>
<name>A0ABU3VME9_9EURY</name>
<keyword evidence="1" id="KW-0645">Protease</keyword>
<comment type="caution">
    <text evidence="6">The sequence shown here is derived from an EMBL/GenBank/DDBJ whole genome shotgun (WGS) entry which is preliminary data.</text>
</comment>
<dbReference type="Gene3D" id="2.60.40.1840">
    <property type="match status" value="1"/>
</dbReference>
<dbReference type="Gene3D" id="1.10.390.10">
    <property type="entry name" value="Neutral Protease Domain 2"/>
    <property type="match status" value="1"/>
</dbReference>
<evidence type="ECO:0000259" key="3">
    <source>
        <dbReference type="Pfam" id="PF11940"/>
    </source>
</evidence>
<dbReference type="InterPro" id="IPR014782">
    <property type="entry name" value="Peptidase_M1_dom"/>
</dbReference>
<dbReference type="InterPro" id="IPR042097">
    <property type="entry name" value="Aminopeptidase_N-like_N_sf"/>
</dbReference>
<keyword evidence="1" id="KW-0031">Aminopeptidase</keyword>
<dbReference type="EMBL" id="JAWDKC010000003">
    <property type="protein sequence ID" value="MDV0444585.1"/>
    <property type="molecule type" value="Genomic_DNA"/>
</dbReference>
<dbReference type="InterPro" id="IPR024601">
    <property type="entry name" value="Peptidase_M1_pepN_C"/>
</dbReference>
<sequence>MKERLYRYYPEDFGRLNFRVLHMDLDFGVFDDHTVVTSHLFLKNTDSPADKVSLNCRDLEILDVAAPNLEKYEYRQKDAYLDIYFNPPIQRNENVEIVTKTVCRPTKNLLEGLYYDETPAGAPPQQITQCQQWGFQRLVPCIDDMAAKCTYRTTVRADSRYTNIITNGDIAVPRKIVSADSGTGLSRDEIVYENMKTPMATYLFFLGVGTYDTYVREFEYPDDHCFDLELLIPPGSDKNYAEQSIDILQDAVMWVYLFTGPESHKDVDIKKQIFDLTKLRDHLKHNLNSASINPDNLNKTMDNLSAVRDKIAELSKGLAFGYKYTGTVYREIGMQNSDFGGMENVGNTTITTNRIMPSKNMLDGAFEYMADVKAHEYYHNINGSEVTGSSPFEIWLNEAVTVLIENEFHAYFFGDEYTRLQTILDLYAPVSGTFALDASASSMPVLPDGFNDPNDLITSVTYVKAPEFVRMVETLIGEGAFARGLDAYHRKYSHKNARTFDWIHEMEVVSGMPLMRMSNSWLHQTGYPALAVSKSYDAASGEFKMQLTQKVPYTKQPWQFPFSYALCDRKGKIIHEDIFFVQRRDEEIVLKDVDQPAFVSLNRGGSFYGKIEMDGDVKELLKELFIQAKKDKDIVGRWLAFYTLTDIEKMKMLHQEDAVPSPEYLDLYHELLCDQKLLEMTGSLFLALFESVDDEAYACRYKELYDVRKRLQTAIVKAHENSIKIIYDDYSETHDPEDEKLFSVRGSLRLKAGQIKQRQVKNNALKLLAVLDTPEIHALIKRQFLTAVNATDRAAAFAAWLNSSAPEKRDLTQIYMEECKKDLVAWEAFLSAVASTDASDCLELVKMVENDPMFRIEQANDQRALYGAFARNRKYSLQTPDGLEFLTQTIIRLSAVNEYSTVGLLNAFSIIDFMSEEYYIPLVGALKTITESIDADKSPSVYNRIMKLLAGAPKAVRLYEKEVGNVLPDKG</sequence>
<evidence type="ECO:0000259" key="2">
    <source>
        <dbReference type="Pfam" id="PF01433"/>
    </source>
</evidence>
<feature type="domain" description="Peptidase M1 alanyl aminopeptidase Ig-like fold" evidence="3">
    <location>
        <begin position="526"/>
        <end position="613"/>
    </location>
</feature>
<keyword evidence="7" id="KW-1185">Reference proteome</keyword>
<proteinExistence type="predicted"/>
<dbReference type="PANTHER" id="PTHR46322">
    <property type="entry name" value="PUROMYCIN-SENSITIVE AMINOPEPTIDASE"/>
    <property type="match status" value="1"/>
</dbReference>
<accession>A0ABU3VME9</accession>
<dbReference type="Proteomes" id="UP001272052">
    <property type="component" value="Unassembled WGS sequence"/>
</dbReference>
<evidence type="ECO:0000313" key="7">
    <source>
        <dbReference type="Proteomes" id="UP001272052"/>
    </source>
</evidence>
<dbReference type="InterPro" id="IPR037144">
    <property type="entry name" value="Peptidase_M1_pepN_C_sf"/>
</dbReference>
<evidence type="ECO:0008006" key="8">
    <source>
        <dbReference type="Google" id="ProtNLM"/>
    </source>
</evidence>
<dbReference type="Pfam" id="PF11940">
    <property type="entry name" value="DUF3458"/>
    <property type="match status" value="1"/>
</dbReference>
<dbReference type="SUPFAM" id="SSF63737">
    <property type="entry name" value="Leukotriene A4 hydrolase N-terminal domain"/>
    <property type="match status" value="1"/>
</dbReference>
<dbReference type="RefSeq" id="WP_318784985.1">
    <property type="nucleotide sequence ID" value="NZ_JAWDKC010000003.1"/>
</dbReference>
<dbReference type="InterPro" id="IPR027268">
    <property type="entry name" value="Peptidase_M4/M1_CTD_sf"/>
</dbReference>
<feature type="domain" description="Aminopeptidase N-like N-terminal" evidence="5">
    <location>
        <begin position="24"/>
        <end position="169"/>
    </location>
</feature>
<dbReference type="InterPro" id="IPR045357">
    <property type="entry name" value="Aminopeptidase_N-like_N"/>
</dbReference>
<dbReference type="Gene3D" id="1.25.50.10">
    <property type="entry name" value="Peptidase M1, alanyl aminopeptidase, C-terminal domain"/>
    <property type="match status" value="1"/>
</dbReference>
<dbReference type="Pfam" id="PF01433">
    <property type="entry name" value="Peptidase_M1"/>
    <property type="match status" value="1"/>
</dbReference>
<feature type="domain" description="Peptidase M1 membrane alanine aminopeptidase" evidence="2">
    <location>
        <begin position="319"/>
        <end position="521"/>
    </location>
</feature>
<dbReference type="Pfam" id="PF17432">
    <property type="entry name" value="DUF3458_C"/>
    <property type="match status" value="1"/>
</dbReference>
<feature type="domain" description="Peptidase M1 alanyl aminopeptidase C-terminal" evidence="4">
    <location>
        <begin position="622"/>
        <end position="948"/>
    </location>
</feature>
<evidence type="ECO:0000313" key="6">
    <source>
        <dbReference type="EMBL" id="MDV0444585.1"/>
    </source>
</evidence>
<evidence type="ECO:0000259" key="4">
    <source>
        <dbReference type="Pfam" id="PF17432"/>
    </source>
</evidence>
<evidence type="ECO:0000259" key="5">
    <source>
        <dbReference type="Pfam" id="PF17900"/>
    </source>
</evidence>
<dbReference type="InterPro" id="IPR035414">
    <property type="entry name" value="Peptidase_M1_pepN_Ig-like"/>
</dbReference>
<dbReference type="PANTHER" id="PTHR46322:SF1">
    <property type="entry name" value="PUROMYCIN-SENSITIVE AMINOPEPTIDASE"/>
    <property type="match status" value="1"/>
</dbReference>
<evidence type="ECO:0000256" key="1">
    <source>
        <dbReference type="ARBA" id="ARBA00022438"/>
    </source>
</evidence>
<gene>
    <name evidence="6" type="ORF">MmiAt1_01130</name>
</gene>
<keyword evidence="1" id="KW-0378">Hydrolase</keyword>
<organism evidence="6 7">
    <name type="scientific">Methanimicrococcus hacksteinii</name>
    <dbReference type="NCBI Taxonomy" id="3028293"/>
    <lineage>
        <taxon>Archaea</taxon>
        <taxon>Methanobacteriati</taxon>
        <taxon>Methanobacteriota</taxon>
        <taxon>Stenosarchaea group</taxon>
        <taxon>Methanomicrobia</taxon>
        <taxon>Methanosarcinales</taxon>
        <taxon>Methanosarcinaceae</taxon>
        <taxon>Methanimicrococcus</taxon>
    </lineage>
</organism>
<dbReference type="Gene3D" id="2.60.40.1730">
    <property type="entry name" value="tricorn interacting facor f3 domain"/>
    <property type="match status" value="1"/>
</dbReference>